<reference evidence="3" key="1">
    <citation type="journal article" date="2019" name="Gigascience">
        <title>De novo genome assembly of the endangered Acer yangbiense, a plant species with extremely small populations endemic to Yunnan Province, China.</title>
        <authorList>
            <person name="Yang J."/>
            <person name="Wariss H.M."/>
            <person name="Tao L."/>
            <person name="Zhang R."/>
            <person name="Yun Q."/>
            <person name="Hollingsworth P."/>
            <person name="Dao Z."/>
            <person name="Luo G."/>
            <person name="Guo H."/>
            <person name="Ma Y."/>
            <person name="Sun W."/>
        </authorList>
    </citation>
    <scope>NUCLEOTIDE SEQUENCE [LARGE SCALE GENOMIC DNA]</scope>
    <source>
        <strain evidence="3">cv. br00</strain>
    </source>
</reference>
<organism evidence="2 3">
    <name type="scientific">Salix brachista</name>
    <dbReference type="NCBI Taxonomy" id="2182728"/>
    <lineage>
        <taxon>Eukaryota</taxon>
        <taxon>Viridiplantae</taxon>
        <taxon>Streptophyta</taxon>
        <taxon>Embryophyta</taxon>
        <taxon>Tracheophyta</taxon>
        <taxon>Spermatophyta</taxon>
        <taxon>Magnoliopsida</taxon>
        <taxon>eudicotyledons</taxon>
        <taxon>Gunneridae</taxon>
        <taxon>Pentapetalae</taxon>
        <taxon>rosids</taxon>
        <taxon>fabids</taxon>
        <taxon>Malpighiales</taxon>
        <taxon>Salicaceae</taxon>
        <taxon>Saliceae</taxon>
        <taxon>Salix</taxon>
    </lineage>
</organism>
<proteinExistence type="predicted"/>
<evidence type="ECO:0000256" key="1">
    <source>
        <dbReference type="SAM" id="SignalP"/>
    </source>
</evidence>
<evidence type="ECO:0000313" key="2">
    <source>
        <dbReference type="EMBL" id="KAB5544104.1"/>
    </source>
</evidence>
<sequence length="130" mass="14518">MAVGFPASHGLVAGATFKAFLAALTFISRGDCDDVKQPDFEQASLLFPPRNSLHETIYHALVNPIGTKTELLELVRILNEATALYDRSALLSKISLYLLKPNMVKAWVTLDEERVAILERDPEFRDFPSQ</sequence>
<feature type="chain" id="PRO_5024374626" evidence="1">
    <location>
        <begin position="33"/>
        <end position="130"/>
    </location>
</feature>
<comment type="caution">
    <text evidence="2">The sequence shown here is derived from an EMBL/GenBank/DDBJ whole genome shotgun (WGS) entry which is preliminary data.</text>
</comment>
<accession>A0A5N5LMS4</accession>
<dbReference type="EMBL" id="VDCV01000008">
    <property type="protein sequence ID" value="KAB5544104.1"/>
    <property type="molecule type" value="Genomic_DNA"/>
</dbReference>
<name>A0A5N5LMS4_9ROSI</name>
<dbReference type="Proteomes" id="UP000326939">
    <property type="component" value="Chromosome 8"/>
</dbReference>
<keyword evidence="3" id="KW-1185">Reference proteome</keyword>
<keyword evidence="1" id="KW-0732">Signal</keyword>
<protein>
    <submittedName>
        <fullName evidence="2">Uncharacterized protein</fullName>
    </submittedName>
</protein>
<feature type="signal peptide" evidence="1">
    <location>
        <begin position="1"/>
        <end position="32"/>
    </location>
</feature>
<evidence type="ECO:0000313" key="3">
    <source>
        <dbReference type="Proteomes" id="UP000326939"/>
    </source>
</evidence>
<dbReference type="AlphaFoldDB" id="A0A5N5LMS4"/>
<gene>
    <name evidence="2" type="ORF">DKX38_012216</name>
</gene>